<name>H2ZJI8_CIOSA</name>
<feature type="compositionally biased region" description="Low complexity" evidence="1">
    <location>
        <begin position="77"/>
        <end position="89"/>
    </location>
</feature>
<evidence type="ECO:0000313" key="3">
    <source>
        <dbReference type="Proteomes" id="UP000007875"/>
    </source>
</evidence>
<dbReference type="STRING" id="51511.ENSCSAVP00000017754"/>
<dbReference type="Proteomes" id="UP000007875">
    <property type="component" value="Unassembled WGS sequence"/>
</dbReference>
<dbReference type="OMA" id="YRKYRMR"/>
<dbReference type="GeneTree" id="ENSGT01130000282432"/>
<protein>
    <submittedName>
        <fullName evidence="2">Uncharacterized protein</fullName>
    </submittedName>
</protein>
<feature type="region of interest" description="Disordered" evidence="1">
    <location>
        <begin position="58"/>
        <end position="108"/>
    </location>
</feature>
<reference evidence="2" key="2">
    <citation type="submission" date="2025-08" db="UniProtKB">
        <authorList>
            <consortium name="Ensembl"/>
        </authorList>
    </citation>
    <scope>IDENTIFICATION</scope>
</reference>
<dbReference type="AlphaFoldDB" id="H2ZJI8"/>
<dbReference type="Ensembl" id="ENSCSAVT00000017948.1">
    <property type="protein sequence ID" value="ENSCSAVP00000017754.1"/>
    <property type="gene ID" value="ENSCSAVG00000010452.1"/>
</dbReference>
<reference evidence="3" key="1">
    <citation type="submission" date="2003-08" db="EMBL/GenBank/DDBJ databases">
        <authorList>
            <person name="Birren B."/>
            <person name="Nusbaum C."/>
            <person name="Abebe A."/>
            <person name="Abouelleil A."/>
            <person name="Adekoya E."/>
            <person name="Ait-zahra M."/>
            <person name="Allen N."/>
            <person name="Allen T."/>
            <person name="An P."/>
            <person name="Anderson M."/>
            <person name="Anderson S."/>
            <person name="Arachchi H."/>
            <person name="Armbruster J."/>
            <person name="Bachantsang P."/>
            <person name="Baldwin J."/>
            <person name="Barry A."/>
            <person name="Bayul T."/>
            <person name="Blitshsteyn B."/>
            <person name="Bloom T."/>
            <person name="Blye J."/>
            <person name="Boguslavskiy L."/>
            <person name="Borowsky M."/>
            <person name="Boukhgalter B."/>
            <person name="Brunache A."/>
            <person name="Butler J."/>
            <person name="Calixte N."/>
            <person name="Calvo S."/>
            <person name="Camarata J."/>
            <person name="Campo K."/>
            <person name="Chang J."/>
            <person name="Cheshatsang Y."/>
            <person name="Citroen M."/>
            <person name="Collymore A."/>
            <person name="Considine T."/>
            <person name="Cook A."/>
            <person name="Cooke P."/>
            <person name="Corum B."/>
            <person name="Cuomo C."/>
            <person name="David R."/>
            <person name="Dawoe T."/>
            <person name="Degray S."/>
            <person name="Dodge S."/>
            <person name="Dooley K."/>
            <person name="Dorje P."/>
            <person name="Dorjee K."/>
            <person name="Dorris L."/>
            <person name="Duffey N."/>
            <person name="Dupes A."/>
            <person name="Elkins T."/>
            <person name="Engels R."/>
            <person name="Erickson J."/>
            <person name="Farina A."/>
            <person name="Faro S."/>
            <person name="Ferreira P."/>
            <person name="Fischer H."/>
            <person name="Fitzgerald M."/>
            <person name="Foley K."/>
            <person name="Gage D."/>
            <person name="Galagan J."/>
            <person name="Gearin G."/>
            <person name="Gnerre S."/>
            <person name="Gnirke A."/>
            <person name="Goyette A."/>
            <person name="Graham J."/>
            <person name="Grandbois E."/>
            <person name="Gyaltsen K."/>
            <person name="Hafez N."/>
            <person name="Hagopian D."/>
            <person name="Hagos B."/>
            <person name="Hall J."/>
            <person name="Hatcher B."/>
            <person name="Heller A."/>
            <person name="Higgins H."/>
            <person name="Honan T."/>
            <person name="Horn A."/>
            <person name="Houde N."/>
            <person name="Hughes L."/>
            <person name="Hulme W."/>
            <person name="Husby E."/>
            <person name="Iliev I."/>
            <person name="Jaffe D."/>
            <person name="Jones C."/>
            <person name="Kamal M."/>
            <person name="Kamat A."/>
            <person name="Kamvysselis M."/>
            <person name="Karlsson E."/>
            <person name="Kells C."/>
            <person name="Kieu A."/>
            <person name="Kisner P."/>
            <person name="Kodira C."/>
            <person name="Kulbokas E."/>
            <person name="Labutti K."/>
            <person name="Lama D."/>
            <person name="Landers T."/>
            <person name="Leger J."/>
            <person name="Levine S."/>
            <person name="Lewis D."/>
            <person name="Lewis T."/>
            <person name="Lindblad-toh K."/>
            <person name="Liu X."/>
            <person name="Lokyitsang T."/>
            <person name="Lokyitsang Y."/>
            <person name="Lucien O."/>
            <person name="Lui A."/>
            <person name="Ma L.J."/>
            <person name="Mabbitt R."/>
            <person name="Macdonald J."/>
            <person name="Maclean C."/>
            <person name="Major J."/>
            <person name="Manning J."/>
            <person name="Marabella R."/>
            <person name="Maru K."/>
            <person name="Matthews C."/>
            <person name="Mauceli E."/>
            <person name="Mccarthy M."/>
            <person name="Mcdonough S."/>
            <person name="Mcghee T."/>
            <person name="Meldrim J."/>
            <person name="Meneus L."/>
            <person name="Mesirov J."/>
            <person name="Mihalev A."/>
            <person name="Mihova T."/>
            <person name="Mikkelsen T."/>
            <person name="Mlenga V."/>
            <person name="Moru K."/>
            <person name="Mozes J."/>
            <person name="Mulrain L."/>
            <person name="Munson G."/>
            <person name="Naylor J."/>
            <person name="Newes C."/>
            <person name="Nguyen C."/>
            <person name="Nguyen N."/>
            <person name="Nguyen T."/>
            <person name="Nicol R."/>
            <person name="Nielsen C."/>
            <person name="Nizzari M."/>
            <person name="Norbu C."/>
            <person name="Norbu N."/>
            <person name="O'donnell P."/>
            <person name="Okoawo O."/>
            <person name="O'leary S."/>
            <person name="Omotosho B."/>
            <person name="O'neill K."/>
            <person name="Osman S."/>
            <person name="Parker S."/>
            <person name="Perrin D."/>
            <person name="Phunkhang P."/>
            <person name="Piqani B."/>
            <person name="Purcell S."/>
            <person name="Rachupka T."/>
            <person name="Ramasamy U."/>
            <person name="Rameau R."/>
            <person name="Ray V."/>
            <person name="Raymond C."/>
            <person name="Retta R."/>
            <person name="Richardson S."/>
            <person name="Rise C."/>
            <person name="Rodriguez J."/>
            <person name="Rogers J."/>
            <person name="Rogov P."/>
            <person name="Rutman M."/>
            <person name="Schupbach R."/>
            <person name="Seaman C."/>
            <person name="Settipalli S."/>
            <person name="Sharpe T."/>
            <person name="Sheridan J."/>
            <person name="Sherpa N."/>
            <person name="Shi J."/>
            <person name="Smirnov S."/>
            <person name="Smith C."/>
            <person name="Sougnez C."/>
            <person name="Spencer B."/>
            <person name="Stalker J."/>
            <person name="Stange-thomann N."/>
            <person name="Stavropoulos S."/>
            <person name="Stetson K."/>
            <person name="Stone C."/>
            <person name="Stone S."/>
            <person name="Stubbs M."/>
            <person name="Talamas J."/>
            <person name="Tchuinga P."/>
            <person name="Tenzing P."/>
            <person name="Tesfaye S."/>
            <person name="Theodore J."/>
            <person name="Thoulutsang Y."/>
            <person name="Topham K."/>
            <person name="Towey S."/>
            <person name="Tsamla T."/>
            <person name="Tsomo N."/>
            <person name="Vallee D."/>
            <person name="Vassiliev H."/>
            <person name="Venkataraman V."/>
            <person name="Vinson J."/>
            <person name="Vo A."/>
            <person name="Wade C."/>
            <person name="Wang S."/>
            <person name="Wangchuk T."/>
            <person name="Wangdi T."/>
            <person name="Whittaker C."/>
            <person name="Wilkinson J."/>
            <person name="Wu Y."/>
            <person name="Wyman D."/>
            <person name="Yadav S."/>
            <person name="Yang S."/>
            <person name="Yang X."/>
            <person name="Yeager S."/>
            <person name="Yee E."/>
            <person name="Young G."/>
            <person name="Zainoun J."/>
            <person name="Zembeck L."/>
            <person name="Zimmer A."/>
            <person name="Zody M."/>
            <person name="Lander E."/>
        </authorList>
    </citation>
    <scope>NUCLEOTIDE SEQUENCE [LARGE SCALE GENOMIC DNA]</scope>
</reference>
<accession>H2ZJI8</accession>
<reference evidence="2" key="3">
    <citation type="submission" date="2025-09" db="UniProtKB">
        <authorList>
            <consortium name="Ensembl"/>
        </authorList>
    </citation>
    <scope>IDENTIFICATION</scope>
</reference>
<sequence>MSAISSKRAVDLLLELKRVIEEQESTIAEQALKIHSLQSEVLELTASKEALLEKIQQLEQHPTPNVSQKKQHRRRSSSVSGVSVSRSSSFQKKHLEEGDSLPSSNSYELSSDIRDKQVEVLRKLYGGAQKSEHAARVIQEAYRKYRMRVNFRKIRHSKVRRLTVESVPHPKHFMRDYKPSSPSPEKVSDTAITTSECTNTDKQED</sequence>
<dbReference type="HOGENOM" id="CLU_1345862_0_0_1"/>
<dbReference type="eggNOG" id="KOG0931">
    <property type="taxonomic scope" value="Eukaryota"/>
</dbReference>
<keyword evidence="3" id="KW-1185">Reference proteome</keyword>
<organism evidence="2 3">
    <name type="scientific">Ciona savignyi</name>
    <name type="common">Pacific transparent sea squirt</name>
    <dbReference type="NCBI Taxonomy" id="51511"/>
    <lineage>
        <taxon>Eukaryota</taxon>
        <taxon>Metazoa</taxon>
        <taxon>Chordata</taxon>
        <taxon>Tunicata</taxon>
        <taxon>Ascidiacea</taxon>
        <taxon>Phlebobranchia</taxon>
        <taxon>Cionidae</taxon>
        <taxon>Ciona</taxon>
    </lineage>
</organism>
<proteinExistence type="predicted"/>
<feature type="region of interest" description="Disordered" evidence="1">
    <location>
        <begin position="166"/>
        <end position="205"/>
    </location>
</feature>
<evidence type="ECO:0000256" key="1">
    <source>
        <dbReference type="SAM" id="MobiDB-lite"/>
    </source>
</evidence>
<evidence type="ECO:0000313" key="2">
    <source>
        <dbReference type="Ensembl" id="ENSCSAVP00000017754.1"/>
    </source>
</evidence>
<dbReference type="PROSITE" id="PS50096">
    <property type="entry name" value="IQ"/>
    <property type="match status" value="1"/>
</dbReference>
<dbReference type="InParanoid" id="H2ZJI8"/>